<dbReference type="Gene3D" id="1.50.10.20">
    <property type="match status" value="1"/>
</dbReference>
<keyword evidence="1" id="KW-0456">Lyase</keyword>
<dbReference type="Proteomes" id="UP000237662">
    <property type="component" value="Unassembled WGS sequence"/>
</dbReference>
<name>A0A2S6I8C7_9BACT</name>
<keyword evidence="2" id="KW-1185">Reference proteome</keyword>
<dbReference type="AlphaFoldDB" id="A0A2S6I8C7"/>
<evidence type="ECO:0000313" key="1">
    <source>
        <dbReference type="EMBL" id="PPK87745.1"/>
    </source>
</evidence>
<protein>
    <submittedName>
        <fullName evidence="1">PelA/Pel-15E family pectate lyase</fullName>
    </submittedName>
</protein>
<proteinExistence type="predicted"/>
<organism evidence="1 2">
    <name type="scientific">Neolewinella xylanilytica</name>
    <dbReference type="NCBI Taxonomy" id="1514080"/>
    <lineage>
        <taxon>Bacteria</taxon>
        <taxon>Pseudomonadati</taxon>
        <taxon>Bacteroidota</taxon>
        <taxon>Saprospiria</taxon>
        <taxon>Saprospirales</taxon>
        <taxon>Lewinellaceae</taxon>
        <taxon>Neolewinella</taxon>
    </lineage>
</organism>
<dbReference type="NCBIfam" id="TIGR02474">
    <property type="entry name" value="pec_lyase"/>
    <property type="match status" value="1"/>
</dbReference>
<dbReference type="SUPFAM" id="SSF81853">
    <property type="entry name" value="Family 10 polysaccharide lyase"/>
    <property type="match status" value="1"/>
</dbReference>
<dbReference type="Pfam" id="PF09492">
    <property type="entry name" value="Pec_lyase"/>
    <property type="match status" value="1"/>
</dbReference>
<reference evidence="1 2" key="1">
    <citation type="submission" date="2018-02" db="EMBL/GenBank/DDBJ databases">
        <title>Genomic Encyclopedia of Archaeal and Bacterial Type Strains, Phase II (KMG-II): from individual species to whole genera.</title>
        <authorList>
            <person name="Goeker M."/>
        </authorList>
    </citation>
    <scope>NUCLEOTIDE SEQUENCE [LARGE SCALE GENOMIC DNA]</scope>
    <source>
        <strain evidence="1 2">DSM 29526</strain>
    </source>
</reference>
<dbReference type="RefSeq" id="WP_104418336.1">
    <property type="nucleotide sequence ID" value="NZ_PTJC01000005.1"/>
</dbReference>
<dbReference type="OrthoDB" id="9804686at2"/>
<dbReference type="EMBL" id="PTJC01000005">
    <property type="protein sequence ID" value="PPK87745.1"/>
    <property type="molecule type" value="Genomic_DNA"/>
</dbReference>
<gene>
    <name evidence="1" type="ORF">CLV84_0695</name>
</gene>
<evidence type="ECO:0000313" key="2">
    <source>
        <dbReference type="Proteomes" id="UP000237662"/>
    </source>
</evidence>
<accession>A0A2S6I8C7</accession>
<comment type="caution">
    <text evidence="1">The sequence shown here is derived from an EMBL/GenBank/DDBJ whole genome shotgun (WGS) entry which is preliminary data.</text>
</comment>
<dbReference type="GO" id="GO:0016829">
    <property type="term" value="F:lyase activity"/>
    <property type="evidence" value="ECO:0007669"/>
    <property type="project" value="UniProtKB-KW"/>
</dbReference>
<dbReference type="InterPro" id="IPR012669">
    <property type="entry name" value="Pectate_lyase"/>
</dbReference>
<sequence>MPNHLPISAFLLRLLVSLWLVYGAALPGQGSGKPVTWRDAQHQEADWYGSTEARRVADNLLVYQHATGGWPKNMDMAAPLTEADIRTIEQGKADPKQELGRPTIDNKATYPQLRYLARVYAHTGDDRYKSSFLRGVDYLLEAQYPNGGWPQFYPIRAGYYANITYNDGAMIGVLEFLREVTKGSYPFLDAARVTAAQEAIDKGTDVILKTQIEADGRLTAWCAQHDPETLEPARARAYELVSLSGSESVGIVEFLMGIEEPDSAVIRSVRAAVDWFERVQLPGLRLIRQPDDSLPKGYDLIVGFDPEHGEPLWARFYEIGTNYPMFVGRDGVVRYALSEIEYERRVGYSWISDWARRLLERDYPEWEERIGAGRGGH</sequence>